<sequence length="161" mass="18097">MNPQVLSTTNSVFIAFIASILIFIMFFGLLVLWLIDGRIKKETALHALFSSLMAWIFAFMFKTLLPIPRPFRVNGYPPLTLTIPMDSSFPSLHSAVAFALATSVWLHNKNLGFLYIFLACLVGWGRIESNVHYLPDILFGALVGIVISVIIDKLHLFKLVK</sequence>
<reference evidence="3 4" key="1">
    <citation type="journal article" date="2016" name="Nat. Commun.">
        <title>Thousands of microbial genomes shed light on interconnected biogeochemical processes in an aquifer system.</title>
        <authorList>
            <person name="Anantharaman K."/>
            <person name="Brown C.T."/>
            <person name="Hug L.A."/>
            <person name="Sharon I."/>
            <person name="Castelle C.J."/>
            <person name="Probst A.J."/>
            <person name="Thomas B.C."/>
            <person name="Singh A."/>
            <person name="Wilkins M.J."/>
            <person name="Karaoz U."/>
            <person name="Brodie E.L."/>
            <person name="Williams K.H."/>
            <person name="Hubbard S.S."/>
            <person name="Banfield J.F."/>
        </authorList>
    </citation>
    <scope>NUCLEOTIDE SEQUENCE [LARGE SCALE GENOMIC DNA]</scope>
</reference>
<keyword evidence="1" id="KW-0812">Transmembrane</keyword>
<comment type="caution">
    <text evidence="3">The sequence shown here is derived from an EMBL/GenBank/DDBJ whole genome shotgun (WGS) entry which is preliminary data.</text>
</comment>
<evidence type="ECO:0000313" key="3">
    <source>
        <dbReference type="EMBL" id="OGM10490.1"/>
    </source>
</evidence>
<evidence type="ECO:0000256" key="1">
    <source>
        <dbReference type="SAM" id="Phobius"/>
    </source>
</evidence>
<proteinExistence type="predicted"/>
<dbReference type="InterPro" id="IPR000326">
    <property type="entry name" value="PAP2/HPO"/>
</dbReference>
<feature type="transmembrane region" description="Helical" evidence="1">
    <location>
        <begin position="111"/>
        <end position="127"/>
    </location>
</feature>
<dbReference type="Gene3D" id="1.20.144.10">
    <property type="entry name" value="Phosphatidic acid phosphatase type 2/haloperoxidase"/>
    <property type="match status" value="1"/>
</dbReference>
<gene>
    <name evidence="3" type="ORF">A2159_03175</name>
</gene>
<dbReference type="Proteomes" id="UP000179219">
    <property type="component" value="Unassembled WGS sequence"/>
</dbReference>
<feature type="transmembrane region" description="Helical" evidence="1">
    <location>
        <begin position="47"/>
        <end position="67"/>
    </location>
</feature>
<dbReference type="AlphaFoldDB" id="A0A1F7X5X5"/>
<accession>A0A1F7X5X5</accession>
<dbReference type="PANTHER" id="PTHR14969">
    <property type="entry name" value="SPHINGOSINE-1-PHOSPHATE PHOSPHOHYDROLASE"/>
    <property type="match status" value="1"/>
</dbReference>
<protein>
    <recommendedName>
        <fullName evidence="2">Phosphatidic acid phosphatase type 2/haloperoxidase domain-containing protein</fullName>
    </recommendedName>
</protein>
<dbReference type="EMBL" id="MGFP01000008">
    <property type="protein sequence ID" value="OGM10490.1"/>
    <property type="molecule type" value="Genomic_DNA"/>
</dbReference>
<dbReference type="PANTHER" id="PTHR14969:SF13">
    <property type="entry name" value="AT30094P"/>
    <property type="match status" value="1"/>
</dbReference>
<evidence type="ECO:0000313" key="4">
    <source>
        <dbReference type="Proteomes" id="UP000179219"/>
    </source>
</evidence>
<feature type="domain" description="Phosphatidic acid phosphatase type 2/haloperoxidase" evidence="2">
    <location>
        <begin position="43"/>
        <end position="152"/>
    </location>
</feature>
<dbReference type="SMART" id="SM00014">
    <property type="entry name" value="acidPPc"/>
    <property type="match status" value="1"/>
</dbReference>
<evidence type="ECO:0000259" key="2">
    <source>
        <dbReference type="SMART" id="SM00014"/>
    </source>
</evidence>
<name>A0A1F7X5X5_9BACT</name>
<keyword evidence="1" id="KW-1133">Transmembrane helix</keyword>
<dbReference type="SUPFAM" id="SSF48317">
    <property type="entry name" value="Acid phosphatase/Vanadium-dependent haloperoxidase"/>
    <property type="match status" value="1"/>
</dbReference>
<organism evidence="3 4">
    <name type="scientific">Candidatus Woesebacteria bacterium RBG_13_34_9</name>
    <dbReference type="NCBI Taxonomy" id="1802477"/>
    <lineage>
        <taxon>Bacteria</taxon>
        <taxon>Candidatus Woeseibacteriota</taxon>
    </lineage>
</organism>
<keyword evidence="1" id="KW-0472">Membrane</keyword>
<dbReference type="Pfam" id="PF01569">
    <property type="entry name" value="PAP2"/>
    <property type="match status" value="1"/>
</dbReference>
<feature type="transmembrane region" description="Helical" evidence="1">
    <location>
        <begin position="87"/>
        <end position="106"/>
    </location>
</feature>
<feature type="transmembrane region" description="Helical" evidence="1">
    <location>
        <begin position="12"/>
        <end position="35"/>
    </location>
</feature>
<dbReference type="InterPro" id="IPR036938">
    <property type="entry name" value="PAP2/HPO_sf"/>
</dbReference>
<feature type="transmembrane region" description="Helical" evidence="1">
    <location>
        <begin position="133"/>
        <end position="151"/>
    </location>
</feature>